<keyword evidence="9 14" id="KW-1133">Transmembrane helix</keyword>
<evidence type="ECO:0000256" key="3">
    <source>
        <dbReference type="ARBA" id="ARBA00022093"/>
    </source>
</evidence>
<feature type="transmembrane region" description="Helical" evidence="14">
    <location>
        <begin position="79"/>
        <end position="100"/>
    </location>
</feature>
<keyword evidence="10 14" id="KW-0472">Membrane</keyword>
<keyword evidence="8 12" id="KW-0653">Protein transport</keyword>
<accession>A0A0S2T9X9</accession>
<dbReference type="EMBL" id="CP013099">
    <property type="protein sequence ID" value="ALP51916.1"/>
    <property type="molecule type" value="Genomic_DNA"/>
</dbReference>
<dbReference type="KEGG" id="tee:Tel_01500"/>
<evidence type="ECO:0000256" key="13">
    <source>
        <dbReference type="SAM" id="MobiDB-lite"/>
    </source>
</evidence>
<evidence type="ECO:0000313" key="17">
    <source>
        <dbReference type="Proteomes" id="UP000055136"/>
    </source>
</evidence>
<protein>
    <recommendedName>
        <fullName evidence="3">Biopolymer transport protein ExbB</fullName>
    </recommendedName>
</protein>
<dbReference type="AlphaFoldDB" id="A0A0S2T9X9"/>
<dbReference type="Pfam" id="PF01618">
    <property type="entry name" value="MotA_ExbB"/>
    <property type="match status" value="1"/>
</dbReference>
<evidence type="ECO:0000256" key="1">
    <source>
        <dbReference type="ARBA" id="ARBA00004429"/>
    </source>
</evidence>
<feature type="transmembrane region" description="Helical" evidence="14">
    <location>
        <begin position="32"/>
        <end position="59"/>
    </location>
</feature>
<evidence type="ECO:0000256" key="11">
    <source>
        <dbReference type="ARBA" id="ARBA00024816"/>
    </source>
</evidence>
<dbReference type="InterPro" id="IPR002898">
    <property type="entry name" value="MotA_ExbB_proton_chnl"/>
</dbReference>
<dbReference type="PANTHER" id="PTHR30625">
    <property type="entry name" value="PROTEIN TOLQ"/>
    <property type="match status" value="1"/>
</dbReference>
<keyword evidence="4 12" id="KW-0813">Transport</keyword>
<keyword evidence="7 14" id="KW-0812">Transmembrane</keyword>
<comment type="function">
    <text evidence="11">Involved in the TonB-dependent energy-dependent transport of various receptor-bound substrates. Protects ExbD from proteolytic degradation and functionally stabilizes TonB.</text>
</comment>
<evidence type="ECO:0000259" key="15">
    <source>
        <dbReference type="Pfam" id="PF01618"/>
    </source>
</evidence>
<organism evidence="16 17">
    <name type="scientific">Candidatus Tenderia electrophaga</name>
    <dbReference type="NCBI Taxonomy" id="1748243"/>
    <lineage>
        <taxon>Bacteria</taxon>
        <taxon>Pseudomonadati</taxon>
        <taxon>Pseudomonadota</taxon>
        <taxon>Gammaproteobacteria</taxon>
        <taxon>Candidatus Tenderiales</taxon>
        <taxon>Candidatus Tenderiaceae</taxon>
        <taxon>Candidatus Tenderia</taxon>
    </lineage>
</organism>
<dbReference type="InterPro" id="IPR050790">
    <property type="entry name" value="ExbB/TolQ_transport"/>
</dbReference>
<reference evidence="16" key="1">
    <citation type="submission" date="2015-10" db="EMBL/GenBank/DDBJ databases">
        <title>Description of Candidatus Tenderia electrophaga gen. nov, sp. nov., an Uncultivated Electroautotroph from a Biocathode Enrichment.</title>
        <authorList>
            <person name="Eddie B.J."/>
            <person name="Malanoski A.P."/>
            <person name="Wang Z."/>
            <person name="Hall R.J."/>
            <person name="Oh S.D."/>
            <person name="Heiner C."/>
            <person name="Lin B."/>
            <person name="Strycharz-Glaven S.M."/>
        </authorList>
    </citation>
    <scope>NUCLEOTIDE SEQUENCE [LARGE SCALE GENOMIC DNA]</scope>
    <source>
        <strain evidence="16">NRL1</strain>
    </source>
</reference>
<evidence type="ECO:0000256" key="14">
    <source>
        <dbReference type="SAM" id="Phobius"/>
    </source>
</evidence>
<evidence type="ECO:0000256" key="5">
    <source>
        <dbReference type="ARBA" id="ARBA00022475"/>
    </source>
</evidence>
<dbReference type="STRING" id="1748243.Tel_01500"/>
<feature type="compositionally biased region" description="Basic and acidic residues" evidence="13">
    <location>
        <begin position="10"/>
        <end position="20"/>
    </location>
</feature>
<sequence length="131" mass="13611">MSGQLFKHGNPADESARNDGLTRQRLELENQLTLLATVGNTAPFISLLGTVWGIMHALQNLGGSTGISLETVAGPVGEALVATAMGLFAAIPAVAGYNLLIRRLRKLLAIIEVNTRALLARGPAATAEAAP</sequence>
<evidence type="ECO:0000256" key="2">
    <source>
        <dbReference type="ARBA" id="ARBA00011471"/>
    </source>
</evidence>
<name>A0A0S2T9X9_9GAMM</name>
<evidence type="ECO:0000256" key="9">
    <source>
        <dbReference type="ARBA" id="ARBA00022989"/>
    </source>
</evidence>
<evidence type="ECO:0000256" key="4">
    <source>
        <dbReference type="ARBA" id="ARBA00022448"/>
    </source>
</evidence>
<keyword evidence="5" id="KW-1003">Cell membrane</keyword>
<evidence type="ECO:0000256" key="6">
    <source>
        <dbReference type="ARBA" id="ARBA00022519"/>
    </source>
</evidence>
<comment type="subcellular location">
    <subcellularLocation>
        <location evidence="1">Cell inner membrane</location>
        <topology evidence="1">Multi-pass membrane protein</topology>
    </subcellularLocation>
    <subcellularLocation>
        <location evidence="12">Membrane</location>
        <topology evidence="12">Multi-pass membrane protein</topology>
    </subcellularLocation>
</comment>
<feature type="domain" description="MotA/TolQ/ExbB proton channel" evidence="15">
    <location>
        <begin position="18"/>
        <end position="112"/>
    </location>
</feature>
<dbReference type="GO" id="GO:0005886">
    <property type="term" value="C:plasma membrane"/>
    <property type="evidence" value="ECO:0007669"/>
    <property type="project" value="UniProtKB-SubCell"/>
</dbReference>
<evidence type="ECO:0000256" key="12">
    <source>
        <dbReference type="RuleBase" id="RU004057"/>
    </source>
</evidence>
<keyword evidence="6" id="KW-0997">Cell inner membrane</keyword>
<comment type="similarity">
    <text evidence="12">Belongs to the exbB/tolQ family.</text>
</comment>
<dbReference type="PANTHER" id="PTHR30625:SF14">
    <property type="entry name" value="BIOPOLYMER TRANSPORT PROTEIN EXBB"/>
    <property type="match status" value="1"/>
</dbReference>
<evidence type="ECO:0000256" key="8">
    <source>
        <dbReference type="ARBA" id="ARBA00022927"/>
    </source>
</evidence>
<gene>
    <name evidence="16" type="ORF">Tel_01500</name>
</gene>
<feature type="region of interest" description="Disordered" evidence="13">
    <location>
        <begin position="1"/>
        <end position="20"/>
    </location>
</feature>
<dbReference type="GO" id="GO:0017038">
    <property type="term" value="P:protein import"/>
    <property type="evidence" value="ECO:0007669"/>
    <property type="project" value="TreeGrafter"/>
</dbReference>
<keyword evidence="17" id="KW-1185">Reference proteome</keyword>
<comment type="subunit">
    <text evidence="2">The accessory proteins ExbB and ExbD seem to form a complex with TonB.</text>
</comment>
<dbReference type="Proteomes" id="UP000055136">
    <property type="component" value="Chromosome"/>
</dbReference>
<evidence type="ECO:0000256" key="7">
    <source>
        <dbReference type="ARBA" id="ARBA00022692"/>
    </source>
</evidence>
<evidence type="ECO:0000313" key="16">
    <source>
        <dbReference type="EMBL" id="ALP51916.1"/>
    </source>
</evidence>
<evidence type="ECO:0000256" key="10">
    <source>
        <dbReference type="ARBA" id="ARBA00023136"/>
    </source>
</evidence>
<proteinExistence type="inferred from homology"/>